<comment type="caution">
    <text evidence="1">The sequence shown here is derived from an EMBL/GenBank/DDBJ whole genome shotgun (WGS) entry which is preliminary data.</text>
</comment>
<evidence type="ECO:0008006" key="3">
    <source>
        <dbReference type="Google" id="ProtNLM"/>
    </source>
</evidence>
<proteinExistence type="predicted"/>
<name>A0A254TF30_9BURK</name>
<protein>
    <recommendedName>
        <fullName evidence="3">AAA+ ATPase domain-containing protein</fullName>
    </recommendedName>
</protein>
<sequence>MSHSPVLVDESLLGTETNLVVGRNPGNSAESAHGALFYPPKDVVEGFPSPLSENLLTSCIRKVPSETRAKELLRRRGVPKLEDLEGKSVEDKIAALAYLQYAYNPPLAAARFTQKVLASVRASLLLRNPEDRRYWQFLYQQGQVLRGGRPIAMPQFLRSLQGAGFILAGPSGVGKTALVQRLRALIGQEPVLVNWGGDAPAQMTFIPMVVVKWPECGTLAGLLANFRQVLISEIGPSVATDYHFSNFMGSNGTNAAISAALLLNLGLFVLDGGCIRSLRGEFRDILGFISTLQRNSGIPTLITCTYPVLQAIARSGGAGANTASAHAEFLDLLPPGPLWASYCKFFWNLGLAEPCIPMPGYIPSLMWKFSRGDMGIMSQGFSGLHHALLDHPQLLAGEALKETDASDIVCMRLRMYEETVKVLELFQTNRAVPLEDLWAHGDYLPYEAFNETPSRDFERRLSRRKSPVSSILTHAE</sequence>
<reference evidence="1 2" key="1">
    <citation type="submission" date="2016-02" db="EMBL/GenBank/DDBJ databases">
        <authorList>
            <person name="Wen L."/>
            <person name="He K."/>
            <person name="Yang H."/>
        </authorList>
    </citation>
    <scope>NUCLEOTIDE SEQUENCE [LARGE SCALE GENOMIC DNA]</scope>
    <source>
        <strain evidence="1 2">TSA40</strain>
    </source>
</reference>
<dbReference type="AlphaFoldDB" id="A0A254TF30"/>
<dbReference type="SUPFAM" id="SSF52540">
    <property type="entry name" value="P-loop containing nucleoside triphosphate hydrolases"/>
    <property type="match status" value="1"/>
</dbReference>
<evidence type="ECO:0000313" key="1">
    <source>
        <dbReference type="EMBL" id="OWW20767.1"/>
    </source>
</evidence>
<dbReference type="OrthoDB" id="9125449at2"/>
<dbReference type="RefSeq" id="WP_088707634.1">
    <property type="nucleotide sequence ID" value="NZ_LSTO01000001.1"/>
</dbReference>
<dbReference type="EMBL" id="LSTO01000001">
    <property type="protein sequence ID" value="OWW20767.1"/>
    <property type="molecule type" value="Genomic_DNA"/>
</dbReference>
<dbReference type="Proteomes" id="UP000197535">
    <property type="component" value="Unassembled WGS sequence"/>
</dbReference>
<dbReference type="InterPro" id="IPR027417">
    <property type="entry name" value="P-loop_NTPase"/>
</dbReference>
<accession>A0A254TF30</accession>
<keyword evidence="2" id="KW-1185">Reference proteome</keyword>
<organism evidence="1 2">
    <name type="scientific">Noviherbaspirillum denitrificans</name>
    <dbReference type="NCBI Taxonomy" id="1968433"/>
    <lineage>
        <taxon>Bacteria</taxon>
        <taxon>Pseudomonadati</taxon>
        <taxon>Pseudomonadota</taxon>
        <taxon>Betaproteobacteria</taxon>
        <taxon>Burkholderiales</taxon>
        <taxon>Oxalobacteraceae</taxon>
        <taxon>Noviherbaspirillum</taxon>
    </lineage>
</organism>
<evidence type="ECO:0000313" key="2">
    <source>
        <dbReference type="Proteomes" id="UP000197535"/>
    </source>
</evidence>
<gene>
    <name evidence="1" type="ORF">AYR66_16090</name>
</gene>